<dbReference type="EMBL" id="CP110496">
    <property type="protein sequence ID" value="WDI78374.1"/>
    <property type="molecule type" value="Genomic_DNA"/>
</dbReference>
<protein>
    <submittedName>
        <fullName evidence="1">Uncharacterized protein</fullName>
    </submittedName>
</protein>
<gene>
    <name evidence="1" type="ORF">ONB71_01515</name>
</gene>
<name>A0AAX3N8P2_9ENTR</name>
<accession>A0AAX3N8P2</accession>
<organism evidence="1 2">
    <name type="scientific">Candidatus Purcelliella pentastirinorum</name>
    <dbReference type="NCBI Taxonomy" id="472834"/>
    <lineage>
        <taxon>Bacteria</taxon>
        <taxon>Pseudomonadati</taxon>
        <taxon>Pseudomonadota</taxon>
        <taxon>Gammaproteobacteria</taxon>
        <taxon>Enterobacterales</taxon>
        <taxon>Enterobacteriaceae</taxon>
        <taxon>Candidatus Purcelliella</taxon>
    </lineage>
</organism>
<dbReference type="Proteomes" id="UP001214992">
    <property type="component" value="Chromosome"/>
</dbReference>
<dbReference type="AlphaFoldDB" id="A0AAX3N8P2"/>
<evidence type="ECO:0000313" key="2">
    <source>
        <dbReference type="Proteomes" id="UP001214992"/>
    </source>
</evidence>
<sequence length="60" mass="7043">MKKNNCEDYVKNFIKIFNISLDEKRYEDLLLNFVYIFDITQPLILYSLSSDIGISGVYNA</sequence>
<evidence type="ECO:0000313" key="1">
    <source>
        <dbReference type="EMBL" id="WDI78374.1"/>
    </source>
</evidence>
<proteinExistence type="predicted"/>
<reference evidence="1" key="1">
    <citation type="submission" date="2022-11" db="EMBL/GenBank/DDBJ databases">
        <title>Genomic comparisons reveal selection pressure and functional variation between nutritional endosymbionts of cave-adapted and epigean Hawaiian planthoppers.</title>
        <authorList>
            <person name="Gossett J.M."/>
            <person name="Porter M.L."/>
            <person name="Vasquez Y."/>
            <person name="Bennett G.M."/>
            <person name="Chong R.A."/>
        </authorList>
    </citation>
    <scope>NUCLEOTIDE SEQUENCE</scope>
    <source>
        <strain evidence="1">OPOL2</strain>
    </source>
</reference>
<dbReference type="RefSeq" id="WP_274360399.1">
    <property type="nucleotide sequence ID" value="NZ_CP110496.1"/>
</dbReference>